<organism evidence="4 5">
    <name type="scientific">Photobacterium aquimaris</name>
    <dbReference type="NCBI Taxonomy" id="512643"/>
    <lineage>
        <taxon>Bacteria</taxon>
        <taxon>Pseudomonadati</taxon>
        <taxon>Pseudomonadota</taxon>
        <taxon>Gammaproteobacteria</taxon>
        <taxon>Vibrionales</taxon>
        <taxon>Vibrionaceae</taxon>
        <taxon>Photobacterium</taxon>
    </lineage>
</organism>
<evidence type="ECO:0000256" key="2">
    <source>
        <dbReference type="ARBA" id="ARBA00023172"/>
    </source>
</evidence>
<proteinExistence type="predicted"/>
<keyword evidence="1" id="KW-0238">DNA-binding</keyword>
<sequence length="451" mass="51727">MSTVVIANQPNLGSILTSSRIAERSKCKLPMIITKEGMFDWNANAFITHIGGGASVYNIKPLATTVIKKAYNLNLFCSFLENEKINVYDVNDSTLYEYIEHLKDRGIFDDTIIKHIRVALEYIVYLSRRQPEVMLATSYKEDTGGYKVHYQNKKITRGGIEIPYLTHHCLKGLIHISSDIEFIRDYQLEMWLDAINCTTYHPNIDDFLLSRWQAFTTLLDITGSRITEVHQITRSIIKESAKNLLSTKVPILRQIPIMKGKYKGKKREVETTKEDIQVLLWHIEMVENMFPDIKHDAIFVDLRTGKALKATYLKNYAKKVINGSKYCRDLRHLTNHSFRHRFITLRVAKSIKKLAESGSFHNILTVAANACRKVTMHASNDTLSRYIHIANEINEPDSDQSVERAPISTQIKVRVKHMLKIADSLKSDEIGEKEALDSLLTTLSELRRLSN</sequence>
<dbReference type="GO" id="GO:0003677">
    <property type="term" value="F:DNA binding"/>
    <property type="evidence" value="ECO:0007669"/>
    <property type="project" value="UniProtKB-KW"/>
</dbReference>
<dbReference type="SUPFAM" id="SSF56349">
    <property type="entry name" value="DNA breaking-rejoining enzymes"/>
    <property type="match status" value="1"/>
</dbReference>
<dbReference type="EMBL" id="PYLY01000045">
    <property type="protein sequence ID" value="PST99337.1"/>
    <property type="molecule type" value="Genomic_DNA"/>
</dbReference>
<name>A0A2T3HU02_9GAMM</name>
<dbReference type="InterPro" id="IPR013762">
    <property type="entry name" value="Integrase-like_cat_sf"/>
</dbReference>
<dbReference type="PROSITE" id="PS51898">
    <property type="entry name" value="TYR_RECOMBINASE"/>
    <property type="match status" value="1"/>
</dbReference>
<dbReference type="InterPro" id="IPR002104">
    <property type="entry name" value="Integrase_catalytic"/>
</dbReference>
<dbReference type="AlphaFoldDB" id="A0A2T3HU02"/>
<dbReference type="Gene3D" id="1.10.443.10">
    <property type="entry name" value="Intergrase catalytic core"/>
    <property type="match status" value="1"/>
</dbReference>
<dbReference type="Gene3D" id="1.10.150.130">
    <property type="match status" value="1"/>
</dbReference>
<evidence type="ECO:0000259" key="3">
    <source>
        <dbReference type="PROSITE" id="PS51898"/>
    </source>
</evidence>
<feature type="domain" description="Tyr recombinase" evidence="3">
    <location>
        <begin position="178"/>
        <end position="399"/>
    </location>
</feature>
<dbReference type="CDD" id="cd00397">
    <property type="entry name" value="DNA_BRE_C"/>
    <property type="match status" value="1"/>
</dbReference>
<dbReference type="GO" id="GO:0015074">
    <property type="term" value="P:DNA integration"/>
    <property type="evidence" value="ECO:0007669"/>
    <property type="project" value="InterPro"/>
</dbReference>
<accession>A0A2T3HU02</accession>
<dbReference type="InterPro" id="IPR011010">
    <property type="entry name" value="DNA_brk_join_enz"/>
</dbReference>
<dbReference type="OrthoDB" id="8533280at2"/>
<evidence type="ECO:0000313" key="4">
    <source>
        <dbReference type="EMBL" id="PST99337.1"/>
    </source>
</evidence>
<dbReference type="GO" id="GO:0006310">
    <property type="term" value="P:DNA recombination"/>
    <property type="evidence" value="ECO:0007669"/>
    <property type="project" value="UniProtKB-KW"/>
</dbReference>
<dbReference type="RefSeq" id="WP_060997130.1">
    <property type="nucleotide sequence ID" value="NZ_LNQZ01000003.1"/>
</dbReference>
<protein>
    <submittedName>
        <fullName evidence="4">Site-specific integrase</fullName>
    </submittedName>
</protein>
<evidence type="ECO:0000313" key="5">
    <source>
        <dbReference type="Proteomes" id="UP000241858"/>
    </source>
</evidence>
<dbReference type="InterPro" id="IPR010998">
    <property type="entry name" value="Integrase_recombinase_N"/>
</dbReference>
<reference evidence="4 5" key="1">
    <citation type="submission" date="2018-03" db="EMBL/GenBank/DDBJ databases">
        <title>Whole genome sequencing of Histamine producing bacteria.</title>
        <authorList>
            <person name="Butler K."/>
        </authorList>
    </citation>
    <scope>NUCLEOTIDE SEQUENCE [LARGE SCALE GENOMIC DNA]</scope>
    <source>
        <strain evidence="4 5">DSM 23343</strain>
    </source>
</reference>
<gene>
    <name evidence="4" type="ORF">C0W81_17235</name>
</gene>
<dbReference type="Proteomes" id="UP000241858">
    <property type="component" value="Unassembled WGS sequence"/>
</dbReference>
<keyword evidence="2" id="KW-0233">DNA recombination</keyword>
<evidence type="ECO:0000256" key="1">
    <source>
        <dbReference type="ARBA" id="ARBA00023125"/>
    </source>
</evidence>
<comment type="caution">
    <text evidence="4">The sequence shown here is derived from an EMBL/GenBank/DDBJ whole genome shotgun (WGS) entry which is preliminary data.</text>
</comment>